<evidence type="ECO:0000313" key="3">
    <source>
        <dbReference type="EMBL" id="SDD49411.1"/>
    </source>
</evidence>
<evidence type="ECO:0000256" key="1">
    <source>
        <dbReference type="SAM" id="SignalP"/>
    </source>
</evidence>
<organism evidence="3 4">
    <name type="scientific">Algoriphagus faecimaris</name>
    <dbReference type="NCBI Taxonomy" id="686796"/>
    <lineage>
        <taxon>Bacteria</taxon>
        <taxon>Pseudomonadati</taxon>
        <taxon>Bacteroidota</taxon>
        <taxon>Cytophagia</taxon>
        <taxon>Cytophagales</taxon>
        <taxon>Cyclobacteriaceae</taxon>
        <taxon>Algoriphagus</taxon>
    </lineage>
</organism>
<proteinExistence type="predicted"/>
<dbReference type="OrthoDB" id="1524221at2"/>
<feature type="signal peptide" evidence="1">
    <location>
        <begin position="1"/>
        <end position="21"/>
    </location>
</feature>
<keyword evidence="4" id="KW-1185">Reference proteome</keyword>
<dbReference type="Proteomes" id="UP000199060">
    <property type="component" value="Unassembled WGS sequence"/>
</dbReference>
<sequence>MKKLLFIFLPILLLASTTVEAQLIKKLKQAAERGAQNALEKKTEEEVNKLVQRQIEKQLSALGSSESSPLNMDMESIMAGMGEPVDTEEAYDFTGFMTMEIISKNAKGKAEDPVQMKSLLTPNEYIGMEITDPKSKEAVSTIIFDTKNKASIVFMDSEGTKNSFAYKMDPETIVDQEVDNQIDEQDITFEKTGNTKTILGYTCDEYHVKSEDGEGNYWITQEPIEGLTAFWGMNSPMMKKATKEKYAKRFSHLPSGDFMAMTFTDVDGSTVEMNVIEIDMNSPKSLTMAEYPNIMQGMGED</sequence>
<evidence type="ECO:0000259" key="2">
    <source>
        <dbReference type="Pfam" id="PF14371"/>
    </source>
</evidence>
<accession>A0A1G6V7A6</accession>
<dbReference type="EMBL" id="FNAC01000033">
    <property type="protein sequence ID" value="SDD49411.1"/>
    <property type="molecule type" value="Genomic_DNA"/>
</dbReference>
<feature type="chain" id="PRO_5011597162" description="DUF4412 domain-containing protein" evidence="1">
    <location>
        <begin position="22"/>
        <end position="301"/>
    </location>
</feature>
<dbReference type="InterPro" id="IPR025524">
    <property type="entry name" value="DUF4412"/>
</dbReference>
<reference evidence="4" key="1">
    <citation type="submission" date="2016-10" db="EMBL/GenBank/DDBJ databases">
        <authorList>
            <person name="Varghese N."/>
            <person name="Submissions S."/>
        </authorList>
    </citation>
    <scope>NUCLEOTIDE SEQUENCE [LARGE SCALE GENOMIC DNA]</scope>
    <source>
        <strain evidence="4">DSM 23095</strain>
    </source>
</reference>
<dbReference type="RefSeq" id="WP_087940463.1">
    <property type="nucleotide sequence ID" value="NZ_FNAC01000033.1"/>
</dbReference>
<dbReference type="Pfam" id="PF14371">
    <property type="entry name" value="DUF4412"/>
    <property type="match status" value="1"/>
</dbReference>
<keyword evidence="1" id="KW-0732">Signal</keyword>
<dbReference type="STRING" id="686796.SAMN04488104_10336"/>
<name>A0A1G6V7A6_9BACT</name>
<protein>
    <recommendedName>
        <fullName evidence="2">DUF4412 domain-containing protein</fullName>
    </recommendedName>
</protein>
<gene>
    <name evidence="3" type="ORF">SAMN04488104_10336</name>
</gene>
<evidence type="ECO:0000313" key="4">
    <source>
        <dbReference type="Proteomes" id="UP000199060"/>
    </source>
</evidence>
<dbReference type="AlphaFoldDB" id="A0A1G6V7A6"/>
<feature type="domain" description="DUF4412" evidence="2">
    <location>
        <begin position="93"/>
        <end position="283"/>
    </location>
</feature>